<feature type="transmembrane region" description="Helical" evidence="1">
    <location>
        <begin position="6"/>
        <end position="24"/>
    </location>
</feature>
<organism evidence="3 4">
    <name type="scientific">Alkalibacillus flavidus</name>
    <dbReference type="NCBI Taxonomy" id="546021"/>
    <lineage>
        <taxon>Bacteria</taxon>
        <taxon>Bacillati</taxon>
        <taxon>Bacillota</taxon>
        <taxon>Bacilli</taxon>
        <taxon>Bacillales</taxon>
        <taxon>Bacillaceae</taxon>
        <taxon>Alkalibacillus</taxon>
    </lineage>
</organism>
<accession>A0ABV2KU01</accession>
<dbReference type="RefSeq" id="WP_354218400.1">
    <property type="nucleotide sequence ID" value="NZ_JBEPMX010000001.1"/>
</dbReference>
<evidence type="ECO:0000256" key="1">
    <source>
        <dbReference type="SAM" id="Phobius"/>
    </source>
</evidence>
<reference evidence="3 4" key="1">
    <citation type="submission" date="2024-06" db="EMBL/GenBank/DDBJ databases">
        <title>Genomic Encyclopedia of Type Strains, Phase IV (KMG-IV): sequencing the most valuable type-strain genomes for metagenomic binning, comparative biology and taxonomic classification.</title>
        <authorList>
            <person name="Goeker M."/>
        </authorList>
    </citation>
    <scope>NUCLEOTIDE SEQUENCE [LARGE SCALE GENOMIC DNA]</scope>
    <source>
        <strain evidence="3 4">DSM 23520</strain>
    </source>
</reference>
<feature type="transmembrane region" description="Helical" evidence="1">
    <location>
        <begin position="233"/>
        <end position="253"/>
    </location>
</feature>
<feature type="transmembrane region" description="Helical" evidence="1">
    <location>
        <begin position="323"/>
        <end position="341"/>
    </location>
</feature>
<keyword evidence="1" id="KW-1133">Transmembrane helix</keyword>
<comment type="caution">
    <text evidence="3">The sequence shown here is derived from an EMBL/GenBank/DDBJ whole genome shotgun (WGS) entry which is preliminary data.</text>
</comment>
<feature type="transmembrane region" description="Helical" evidence="1">
    <location>
        <begin position="45"/>
        <end position="69"/>
    </location>
</feature>
<proteinExistence type="predicted"/>
<protein>
    <submittedName>
        <fullName evidence="3">Sporulation integral membrane protein YlbJ</fullName>
    </submittedName>
</protein>
<feature type="transmembrane region" description="Helical" evidence="1">
    <location>
        <begin position="205"/>
        <end position="227"/>
    </location>
</feature>
<feature type="transmembrane region" description="Helical" evidence="1">
    <location>
        <begin position="119"/>
        <end position="140"/>
    </location>
</feature>
<dbReference type="InterPro" id="IPR014226">
    <property type="entry name" value="Spore_IM_YlbJ"/>
</dbReference>
<evidence type="ECO:0000313" key="4">
    <source>
        <dbReference type="Proteomes" id="UP001549167"/>
    </source>
</evidence>
<feature type="transmembrane region" description="Helical" evidence="1">
    <location>
        <begin position="284"/>
        <end position="302"/>
    </location>
</feature>
<gene>
    <name evidence="3" type="ORF">ABID56_000109</name>
</gene>
<name>A0ABV2KU01_9BACI</name>
<feature type="transmembrane region" description="Helical" evidence="1">
    <location>
        <begin position="378"/>
        <end position="395"/>
    </location>
</feature>
<keyword evidence="4" id="KW-1185">Reference proteome</keyword>
<feature type="domain" description="Nucleoside transporter/FeoB GTPase Gate" evidence="2">
    <location>
        <begin position="42"/>
        <end position="138"/>
    </location>
</feature>
<feature type="transmembrane region" description="Helical" evidence="1">
    <location>
        <begin position="146"/>
        <end position="167"/>
    </location>
</feature>
<dbReference type="InterPro" id="IPR011642">
    <property type="entry name" value="Gate_dom"/>
</dbReference>
<evidence type="ECO:0000313" key="3">
    <source>
        <dbReference type="EMBL" id="MET3682030.1"/>
    </source>
</evidence>
<keyword evidence="1" id="KW-0472">Membrane</keyword>
<dbReference type="Proteomes" id="UP001549167">
    <property type="component" value="Unassembled WGS sequence"/>
</dbReference>
<dbReference type="EMBL" id="JBEPMX010000001">
    <property type="protein sequence ID" value="MET3682030.1"/>
    <property type="molecule type" value="Genomic_DNA"/>
</dbReference>
<evidence type="ECO:0000259" key="2">
    <source>
        <dbReference type="Pfam" id="PF07670"/>
    </source>
</evidence>
<dbReference type="Pfam" id="PF07670">
    <property type="entry name" value="Gate"/>
    <property type="match status" value="1"/>
</dbReference>
<sequence length="407" mass="44435">MFKLSSFYYAIGTLFLTMAMIRFPDQTFEASIRGLTLWSEIVFPSLLPFFIMAELLLALGIVKAIGILLEPIMRPLFNVSGAGSIGVGMGLISGYPSGAKIASRLRQEGSVTQLEAERLLAFTNASNPLFIFGAVAVGFFHDATLGWLIAVSHYGASLGVGLCMRFYQKQADRTSSYHQPKRHLLADVRQTLHHQLKTSPPLGQMLGEAVMSSIKTLVMIGGFIILFSVANKLLFMTGISGLLSIVFKFILMMFGLPDSLALPIVSGLLEITLGTQMVAQTSEVTLFIQLLMVSILLAFNGLSIHAQVASIIADTDIRYAPYLLGRLLHMILAACLLTVLYRPLYINKQGTTNSHVPVDTSSFTPNAAFDMFNTLQSIGPFVTGLTLAVGVVLLFKKYPNQLHKWMG</sequence>
<feature type="transmembrane region" description="Helical" evidence="1">
    <location>
        <begin position="75"/>
        <end position="98"/>
    </location>
</feature>
<keyword evidence="1" id="KW-0812">Transmembrane</keyword>
<dbReference type="NCBIfam" id="TIGR02871">
    <property type="entry name" value="spore_ylbJ"/>
    <property type="match status" value="1"/>
</dbReference>